<evidence type="ECO:0000313" key="2">
    <source>
        <dbReference type="Proteomes" id="UP000053176"/>
    </source>
</evidence>
<dbReference type="EMBL" id="LPWA01000120">
    <property type="protein sequence ID" value="KUM25196.1"/>
    <property type="molecule type" value="Genomic_DNA"/>
</dbReference>
<comment type="caution">
    <text evidence="1">The sequence shown here is derived from an EMBL/GenBank/DDBJ whole genome shotgun (WGS) entry which is preliminary data.</text>
</comment>
<dbReference type="AlphaFoldDB" id="A0A101KQJ7"/>
<reference evidence="1 2" key="1">
    <citation type="submission" date="2015-12" db="EMBL/GenBank/DDBJ databases">
        <title>Draft genome sequence of Mesorhizobium sp. UFLA 01-765, a multitolerant efficient symbiont and plant-growth promoting strain isolated from Zn-mining soil using Leucaena leucocephala as a trap plant.</title>
        <authorList>
            <person name="Rangel W.M."/>
            <person name="Thijs S."/>
            <person name="Longatti S.M."/>
            <person name="Moreira F.M."/>
            <person name="Weyens N."/>
            <person name="Vangronsveld J."/>
            <person name="Van Hamme J.D."/>
            <person name="Bottos E.M."/>
            <person name="Rineau F."/>
        </authorList>
    </citation>
    <scope>NUCLEOTIDE SEQUENCE [LARGE SCALE GENOMIC DNA]</scope>
    <source>
        <strain evidence="1 2">UFLA 01-765</strain>
    </source>
</reference>
<proteinExistence type="predicted"/>
<name>A0A101KQJ7_RHILI</name>
<gene>
    <name evidence="1" type="ORF">AU467_04235</name>
</gene>
<protein>
    <submittedName>
        <fullName evidence="1">Uncharacterized protein</fullName>
    </submittedName>
</protein>
<accession>A0A101KQJ7</accession>
<evidence type="ECO:0000313" key="1">
    <source>
        <dbReference type="EMBL" id="KUM25196.1"/>
    </source>
</evidence>
<dbReference type="Proteomes" id="UP000053176">
    <property type="component" value="Unassembled WGS sequence"/>
</dbReference>
<organism evidence="1 2">
    <name type="scientific">Rhizobium loti</name>
    <name type="common">Mesorhizobium loti</name>
    <dbReference type="NCBI Taxonomy" id="381"/>
    <lineage>
        <taxon>Bacteria</taxon>
        <taxon>Pseudomonadati</taxon>
        <taxon>Pseudomonadota</taxon>
        <taxon>Alphaproteobacteria</taxon>
        <taxon>Hyphomicrobiales</taxon>
        <taxon>Phyllobacteriaceae</taxon>
        <taxon>Mesorhizobium</taxon>
    </lineage>
</organism>
<sequence length="73" mass="8029">MPLGLHARGRLVTDLVARIVLRALASACMFLRVSEAAWKVLRHMGEEMKRAASFFSSMGARVSHSRSGKSSKL</sequence>